<dbReference type="Proteomes" id="UP000193083">
    <property type="component" value="Unassembled WGS sequence"/>
</dbReference>
<evidence type="ECO:0000313" key="3">
    <source>
        <dbReference type="Proteomes" id="UP000193083"/>
    </source>
</evidence>
<protein>
    <submittedName>
        <fullName evidence="2">Uncharacterized protein</fullName>
    </submittedName>
</protein>
<dbReference type="OrthoDB" id="8087177at2"/>
<evidence type="ECO:0000256" key="1">
    <source>
        <dbReference type="SAM" id="Phobius"/>
    </source>
</evidence>
<keyword evidence="3" id="KW-1185">Reference proteome</keyword>
<keyword evidence="1" id="KW-0812">Transmembrane</keyword>
<dbReference type="AlphaFoldDB" id="A0A1X7PE61"/>
<dbReference type="Pfam" id="PF22258">
    <property type="entry name" value="DUF6949"/>
    <property type="match status" value="1"/>
</dbReference>
<sequence length="106" mass="10983">MDHFWAFSFAFAVGLTVAGFAGSVMEIATGAPLRLAPPFVDRRRIALSLAASLAAGPFMLFNDTLEARRHGRIGLPALSICLAIGAGWTLATGILATELAILLAGG</sequence>
<organism evidence="2 3">
    <name type="scientific">Mesorhizobium australicum</name>
    <dbReference type="NCBI Taxonomy" id="536018"/>
    <lineage>
        <taxon>Bacteria</taxon>
        <taxon>Pseudomonadati</taxon>
        <taxon>Pseudomonadota</taxon>
        <taxon>Alphaproteobacteria</taxon>
        <taxon>Hyphomicrobiales</taxon>
        <taxon>Phyllobacteriaceae</taxon>
        <taxon>Mesorhizobium</taxon>
    </lineage>
</organism>
<evidence type="ECO:0000313" key="2">
    <source>
        <dbReference type="EMBL" id="SMH49662.1"/>
    </source>
</evidence>
<reference evidence="2 3" key="1">
    <citation type="submission" date="2017-04" db="EMBL/GenBank/DDBJ databases">
        <authorList>
            <person name="Afonso C.L."/>
            <person name="Miller P.J."/>
            <person name="Scott M.A."/>
            <person name="Spackman E."/>
            <person name="Goraichik I."/>
            <person name="Dimitrov K.M."/>
            <person name="Suarez D.L."/>
            <person name="Swayne D.E."/>
        </authorList>
    </citation>
    <scope>NUCLEOTIDE SEQUENCE [LARGE SCALE GENOMIC DNA]</scope>
    <source>
        <strain evidence="2 3">B5P</strain>
    </source>
</reference>
<dbReference type="EMBL" id="FXBL01000004">
    <property type="protein sequence ID" value="SMH49662.1"/>
    <property type="molecule type" value="Genomic_DNA"/>
</dbReference>
<proteinExistence type="predicted"/>
<accession>A0A1X7PE61</accession>
<feature type="transmembrane region" description="Helical" evidence="1">
    <location>
        <begin position="45"/>
        <end position="61"/>
    </location>
</feature>
<name>A0A1X7PE61_9HYPH</name>
<feature type="transmembrane region" description="Helical" evidence="1">
    <location>
        <begin position="73"/>
        <end position="96"/>
    </location>
</feature>
<keyword evidence="1" id="KW-1133">Transmembrane helix</keyword>
<dbReference type="RefSeq" id="WP_085465717.1">
    <property type="nucleotide sequence ID" value="NZ_FXBL01000004.1"/>
</dbReference>
<keyword evidence="1" id="KW-0472">Membrane</keyword>
<dbReference type="InterPro" id="IPR053803">
    <property type="entry name" value="DUF6949"/>
</dbReference>
<gene>
    <name evidence="2" type="ORF">SAMN02982922_3971</name>
</gene>